<dbReference type="AlphaFoldDB" id="A0AAD7EEE3"/>
<feature type="compositionally biased region" description="Basic and acidic residues" evidence="1">
    <location>
        <begin position="178"/>
        <end position="187"/>
    </location>
</feature>
<feature type="compositionally biased region" description="Basic and acidic residues" evidence="1">
    <location>
        <begin position="283"/>
        <end position="294"/>
    </location>
</feature>
<feature type="compositionally biased region" description="Basic and acidic residues" evidence="1">
    <location>
        <begin position="194"/>
        <end position="209"/>
    </location>
</feature>
<gene>
    <name evidence="2" type="ORF">DFH08DRAFT_820188</name>
</gene>
<sequence length="328" mass="34679">MDEVDSTVHLNFHRMSNENGGRHLPALAVPTPARRWADLLLIRFFRISGFQQHPWRRPGGAVEAGEAAGEAAEAAGEASRRPIRSSGEPVTCGLRGDESGMQWMNILAGEDVGGIESEATSGANDTKRVAGGTAVLVQANGQVQDTTNEGKATTARTSRAPATHAPEDARAVHLRSRQGNEREDREQGSGGGVDKGKRTGERARGDEQRGIPTQYSQIRVILRERRRSGGGGVGAGKSDTQCGEGSEQTGALTIQGTRPREEQARTARKRVEASRSEGSGVSGRREEASGERRGGGSGGAVLCCAPRGRCWRTRGDAESSAAMAANMS</sequence>
<comment type="caution">
    <text evidence="2">The sequence shown here is derived from an EMBL/GenBank/DDBJ whole genome shotgun (WGS) entry which is preliminary data.</text>
</comment>
<organism evidence="2 3">
    <name type="scientific">Mycena albidolilacea</name>
    <dbReference type="NCBI Taxonomy" id="1033008"/>
    <lineage>
        <taxon>Eukaryota</taxon>
        <taxon>Fungi</taxon>
        <taxon>Dikarya</taxon>
        <taxon>Basidiomycota</taxon>
        <taxon>Agaricomycotina</taxon>
        <taxon>Agaricomycetes</taxon>
        <taxon>Agaricomycetidae</taxon>
        <taxon>Agaricales</taxon>
        <taxon>Marasmiineae</taxon>
        <taxon>Mycenaceae</taxon>
        <taxon>Mycena</taxon>
    </lineage>
</organism>
<feature type="region of interest" description="Disordered" evidence="1">
    <location>
        <begin position="56"/>
        <end position="89"/>
    </location>
</feature>
<evidence type="ECO:0000256" key="1">
    <source>
        <dbReference type="SAM" id="MobiDB-lite"/>
    </source>
</evidence>
<proteinExistence type="predicted"/>
<name>A0AAD7EEE3_9AGAR</name>
<dbReference type="Proteomes" id="UP001218218">
    <property type="component" value="Unassembled WGS sequence"/>
</dbReference>
<reference evidence="2" key="1">
    <citation type="submission" date="2023-03" db="EMBL/GenBank/DDBJ databases">
        <title>Massive genome expansion in bonnet fungi (Mycena s.s.) driven by repeated elements and novel gene families across ecological guilds.</title>
        <authorList>
            <consortium name="Lawrence Berkeley National Laboratory"/>
            <person name="Harder C.B."/>
            <person name="Miyauchi S."/>
            <person name="Viragh M."/>
            <person name="Kuo A."/>
            <person name="Thoen E."/>
            <person name="Andreopoulos B."/>
            <person name="Lu D."/>
            <person name="Skrede I."/>
            <person name="Drula E."/>
            <person name="Henrissat B."/>
            <person name="Morin E."/>
            <person name="Kohler A."/>
            <person name="Barry K."/>
            <person name="LaButti K."/>
            <person name="Morin E."/>
            <person name="Salamov A."/>
            <person name="Lipzen A."/>
            <person name="Mereny Z."/>
            <person name="Hegedus B."/>
            <person name="Baldrian P."/>
            <person name="Stursova M."/>
            <person name="Weitz H."/>
            <person name="Taylor A."/>
            <person name="Grigoriev I.V."/>
            <person name="Nagy L.G."/>
            <person name="Martin F."/>
            <person name="Kauserud H."/>
        </authorList>
    </citation>
    <scope>NUCLEOTIDE SEQUENCE</scope>
    <source>
        <strain evidence="2">CBHHK002</strain>
    </source>
</reference>
<keyword evidence="3" id="KW-1185">Reference proteome</keyword>
<feature type="compositionally biased region" description="Polar residues" evidence="1">
    <location>
        <begin position="238"/>
        <end position="256"/>
    </location>
</feature>
<evidence type="ECO:0000313" key="3">
    <source>
        <dbReference type="Proteomes" id="UP001218218"/>
    </source>
</evidence>
<dbReference type="EMBL" id="JARIHO010000059">
    <property type="protein sequence ID" value="KAJ7318183.1"/>
    <property type="molecule type" value="Genomic_DNA"/>
</dbReference>
<feature type="compositionally biased region" description="Polar residues" evidence="1">
    <location>
        <begin position="140"/>
        <end position="151"/>
    </location>
</feature>
<feature type="compositionally biased region" description="Low complexity" evidence="1">
    <location>
        <begin position="152"/>
        <end position="164"/>
    </location>
</feature>
<accession>A0AAD7EEE3</accession>
<protein>
    <submittedName>
        <fullName evidence="2">Uncharacterized protein</fullName>
    </submittedName>
</protein>
<feature type="compositionally biased region" description="Basic and acidic residues" evidence="1">
    <location>
        <begin position="258"/>
        <end position="275"/>
    </location>
</feature>
<feature type="compositionally biased region" description="Low complexity" evidence="1">
    <location>
        <begin position="59"/>
        <end position="77"/>
    </location>
</feature>
<evidence type="ECO:0000313" key="2">
    <source>
        <dbReference type="EMBL" id="KAJ7318183.1"/>
    </source>
</evidence>
<feature type="region of interest" description="Disordered" evidence="1">
    <location>
        <begin position="140"/>
        <end position="301"/>
    </location>
</feature>